<dbReference type="Pfam" id="PF01037">
    <property type="entry name" value="AsnC_trans_reg"/>
    <property type="match status" value="1"/>
</dbReference>
<dbReference type="InterPro" id="IPR019888">
    <property type="entry name" value="Tscrpt_reg_AsnC-like"/>
</dbReference>
<dbReference type="PROSITE" id="PS50956">
    <property type="entry name" value="HTH_ASNC_2"/>
    <property type="match status" value="1"/>
</dbReference>
<dbReference type="InterPro" id="IPR019887">
    <property type="entry name" value="Tscrpt_reg_AsnC/Lrp_C"/>
</dbReference>
<dbReference type="PANTHER" id="PTHR30154:SF55">
    <property type="entry name" value="HTH-TYPE TRANSCRIPTIONAL REGULATOR LRPB"/>
    <property type="match status" value="1"/>
</dbReference>
<feature type="domain" description="HTH asnC-type" evidence="4">
    <location>
        <begin position="2"/>
        <end position="63"/>
    </location>
</feature>
<dbReference type="Gene3D" id="1.10.10.10">
    <property type="entry name" value="Winged helix-like DNA-binding domain superfamily/Winged helix DNA-binding domain"/>
    <property type="match status" value="1"/>
</dbReference>
<sequence>MVDNIDLKILALLKENSRMQWKDIGQLIHMTGQSVGNRIRRLEDMGIIEQYTIATNKAKLGMPITAFITIFLESSNHLAFRTFYEKEESITEVHRISGEGCFLLTAHFTSNEALDDLLAELLKHGNYRVNISIGKLKS</sequence>
<keyword evidence="1" id="KW-0805">Transcription regulation</keyword>
<reference evidence="6" key="1">
    <citation type="journal article" date="2019" name="Int. J. Syst. Evol. Microbiol.">
        <title>The Global Catalogue of Microorganisms (GCM) 10K type strain sequencing project: providing services to taxonomists for standard genome sequencing and annotation.</title>
        <authorList>
            <consortium name="The Broad Institute Genomics Platform"/>
            <consortium name="The Broad Institute Genome Sequencing Center for Infectious Disease"/>
            <person name="Wu L."/>
            <person name="Ma J."/>
        </authorList>
    </citation>
    <scope>NUCLEOTIDE SEQUENCE [LARGE SCALE GENOMIC DNA]</scope>
    <source>
        <strain evidence="6">CGMCC 1.14993</strain>
    </source>
</reference>
<dbReference type="AlphaFoldDB" id="A0A8J3AQD5"/>
<evidence type="ECO:0000313" key="5">
    <source>
        <dbReference type="EMBL" id="GGI17849.1"/>
    </source>
</evidence>
<gene>
    <name evidence="5" type="primary">lrpB</name>
    <name evidence="5" type="ORF">GCM10007380_39990</name>
</gene>
<dbReference type="SUPFAM" id="SSF54909">
    <property type="entry name" value="Dimeric alpha+beta barrel"/>
    <property type="match status" value="1"/>
</dbReference>
<evidence type="ECO:0000313" key="6">
    <source>
        <dbReference type="Proteomes" id="UP000626244"/>
    </source>
</evidence>
<comment type="caution">
    <text evidence="5">The sequence shown here is derived from an EMBL/GenBank/DDBJ whole genome shotgun (WGS) entry which is preliminary data.</text>
</comment>
<keyword evidence="3" id="KW-0804">Transcription</keyword>
<protein>
    <submittedName>
        <fullName evidence="5">HTH-type transcriptional regulator LrpB</fullName>
    </submittedName>
</protein>
<evidence type="ECO:0000259" key="4">
    <source>
        <dbReference type="PROSITE" id="PS50956"/>
    </source>
</evidence>
<dbReference type="SMART" id="SM00344">
    <property type="entry name" value="HTH_ASNC"/>
    <property type="match status" value="1"/>
</dbReference>
<dbReference type="PANTHER" id="PTHR30154">
    <property type="entry name" value="LEUCINE-RESPONSIVE REGULATORY PROTEIN"/>
    <property type="match status" value="1"/>
</dbReference>
<dbReference type="GO" id="GO:0043200">
    <property type="term" value="P:response to amino acid"/>
    <property type="evidence" value="ECO:0007669"/>
    <property type="project" value="TreeGrafter"/>
</dbReference>
<dbReference type="GO" id="GO:0005829">
    <property type="term" value="C:cytosol"/>
    <property type="evidence" value="ECO:0007669"/>
    <property type="project" value="TreeGrafter"/>
</dbReference>
<name>A0A8J3AQD5_9BACI</name>
<organism evidence="5 6">
    <name type="scientific">Gottfriedia solisilvae</name>
    <dbReference type="NCBI Taxonomy" id="1516104"/>
    <lineage>
        <taxon>Bacteria</taxon>
        <taxon>Bacillati</taxon>
        <taxon>Bacillota</taxon>
        <taxon>Bacilli</taxon>
        <taxon>Bacillales</taxon>
        <taxon>Bacillaceae</taxon>
        <taxon>Gottfriedia</taxon>
    </lineage>
</organism>
<accession>A0A8J3AQD5</accession>
<keyword evidence="2" id="KW-0238">DNA-binding</keyword>
<dbReference type="InterPro" id="IPR036390">
    <property type="entry name" value="WH_DNA-bd_sf"/>
</dbReference>
<evidence type="ECO:0000256" key="2">
    <source>
        <dbReference type="ARBA" id="ARBA00023125"/>
    </source>
</evidence>
<dbReference type="EMBL" id="BMHB01000004">
    <property type="protein sequence ID" value="GGI17849.1"/>
    <property type="molecule type" value="Genomic_DNA"/>
</dbReference>
<dbReference type="InterPro" id="IPR036388">
    <property type="entry name" value="WH-like_DNA-bd_sf"/>
</dbReference>
<dbReference type="InterPro" id="IPR011008">
    <property type="entry name" value="Dimeric_a/b-barrel"/>
</dbReference>
<proteinExistence type="predicted"/>
<dbReference type="Proteomes" id="UP000626244">
    <property type="component" value="Unassembled WGS sequence"/>
</dbReference>
<dbReference type="Pfam" id="PF13404">
    <property type="entry name" value="HTH_AsnC-type"/>
    <property type="match status" value="1"/>
</dbReference>
<evidence type="ECO:0000256" key="1">
    <source>
        <dbReference type="ARBA" id="ARBA00023015"/>
    </source>
</evidence>
<dbReference type="PRINTS" id="PR00033">
    <property type="entry name" value="HTHASNC"/>
</dbReference>
<dbReference type="Gene3D" id="3.30.70.920">
    <property type="match status" value="1"/>
</dbReference>
<dbReference type="GO" id="GO:0043565">
    <property type="term" value="F:sequence-specific DNA binding"/>
    <property type="evidence" value="ECO:0007669"/>
    <property type="project" value="InterPro"/>
</dbReference>
<evidence type="ECO:0000256" key="3">
    <source>
        <dbReference type="ARBA" id="ARBA00023163"/>
    </source>
</evidence>
<dbReference type="SUPFAM" id="SSF46785">
    <property type="entry name" value="Winged helix' DNA-binding domain"/>
    <property type="match status" value="1"/>
</dbReference>
<keyword evidence="6" id="KW-1185">Reference proteome</keyword>
<dbReference type="InterPro" id="IPR000485">
    <property type="entry name" value="AsnC-type_HTH_dom"/>
</dbReference>